<gene>
    <name evidence="2" type="ORF">E1161_03240</name>
</gene>
<dbReference type="Proteomes" id="UP000294744">
    <property type="component" value="Unassembled WGS sequence"/>
</dbReference>
<protein>
    <submittedName>
        <fullName evidence="2">Uncharacterized protein</fullName>
    </submittedName>
</protein>
<evidence type="ECO:0000256" key="1">
    <source>
        <dbReference type="SAM" id="Coils"/>
    </source>
</evidence>
<name>A0A4V2Y8G6_9PSEU</name>
<evidence type="ECO:0000313" key="3">
    <source>
        <dbReference type="Proteomes" id="UP000294744"/>
    </source>
</evidence>
<reference evidence="2 3" key="1">
    <citation type="submission" date="2019-03" db="EMBL/GenBank/DDBJ databases">
        <title>Draft genome sequences of novel Actinobacteria.</title>
        <authorList>
            <person name="Sahin N."/>
            <person name="Ay H."/>
            <person name="Saygin H."/>
        </authorList>
    </citation>
    <scope>NUCLEOTIDE SEQUENCE [LARGE SCALE GENOMIC DNA]</scope>
    <source>
        <strain evidence="2 3">16K404</strain>
    </source>
</reference>
<dbReference type="RefSeq" id="WP_132619399.1">
    <property type="nucleotide sequence ID" value="NZ_SMKV01000003.1"/>
</dbReference>
<accession>A0A4V2Y8G6</accession>
<sequence length="82" mass="8615">MLVTLALAVPSYIAANTQAEQARNEAALARQEAEIAAQGQLTDRFSKAIEQLGTTENSKFGLAASTRWSASPATPNVITPPS</sequence>
<feature type="coiled-coil region" evidence="1">
    <location>
        <begin position="12"/>
        <end position="39"/>
    </location>
</feature>
<organism evidence="2 3">
    <name type="scientific">Saccharopolyspora aridisoli</name>
    <dbReference type="NCBI Taxonomy" id="2530385"/>
    <lineage>
        <taxon>Bacteria</taxon>
        <taxon>Bacillati</taxon>
        <taxon>Actinomycetota</taxon>
        <taxon>Actinomycetes</taxon>
        <taxon>Pseudonocardiales</taxon>
        <taxon>Pseudonocardiaceae</taxon>
        <taxon>Saccharopolyspora</taxon>
    </lineage>
</organism>
<proteinExistence type="predicted"/>
<evidence type="ECO:0000313" key="2">
    <source>
        <dbReference type="EMBL" id="TDC95815.1"/>
    </source>
</evidence>
<keyword evidence="3" id="KW-1185">Reference proteome</keyword>
<dbReference type="EMBL" id="SMKV01000003">
    <property type="protein sequence ID" value="TDC95815.1"/>
    <property type="molecule type" value="Genomic_DNA"/>
</dbReference>
<comment type="caution">
    <text evidence="2">The sequence shown here is derived from an EMBL/GenBank/DDBJ whole genome shotgun (WGS) entry which is preliminary data.</text>
</comment>
<dbReference type="AlphaFoldDB" id="A0A4V2Y8G6"/>
<keyword evidence="1" id="KW-0175">Coiled coil</keyword>